<protein>
    <submittedName>
        <fullName evidence="2">CYTH domain-containing protein</fullName>
    </submittedName>
</protein>
<proteinExistence type="predicted"/>
<evidence type="ECO:0000259" key="1">
    <source>
        <dbReference type="PROSITE" id="PS51707"/>
    </source>
</evidence>
<name>A0A415E7Y2_9FIRM</name>
<dbReference type="SUPFAM" id="SSF55154">
    <property type="entry name" value="CYTH-like phosphatases"/>
    <property type="match status" value="1"/>
</dbReference>
<dbReference type="PROSITE" id="PS51707">
    <property type="entry name" value="CYTH"/>
    <property type="match status" value="1"/>
</dbReference>
<dbReference type="InterPro" id="IPR033469">
    <property type="entry name" value="CYTH-like_dom_sf"/>
</dbReference>
<dbReference type="EMBL" id="QRMS01000001">
    <property type="protein sequence ID" value="RHJ89907.1"/>
    <property type="molecule type" value="Genomic_DNA"/>
</dbReference>
<reference evidence="2 3" key="1">
    <citation type="submission" date="2018-08" db="EMBL/GenBank/DDBJ databases">
        <title>A genome reference for cultivated species of the human gut microbiota.</title>
        <authorList>
            <person name="Zou Y."/>
            <person name="Xue W."/>
            <person name="Luo G."/>
        </authorList>
    </citation>
    <scope>NUCLEOTIDE SEQUENCE [LARGE SCALE GENOMIC DNA]</scope>
    <source>
        <strain evidence="2 3">AM07-24</strain>
    </source>
</reference>
<dbReference type="InterPro" id="IPR039013">
    <property type="entry name" value="YgiF"/>
</dbReference>
<dbReference type="AlphaFoldDB" id="A0A415E7Y2"/>
<dbReference type="OrthoDB" id="3034217at2"/>
<dbReference type="InterPro" id="IPR023577">
    <property type="entry name" value="CYTH_domain"/>
</dbReference>
<dbReference type="STRING" id="1776384.GCA_900086585_03272"/>
<dbReference type="GeneID" id="83005578"/>
<dbReference type="Pfam" id="PF01928">
    <property type="entry name" value="CYTH"/>
    <property type="match status" value="1"/>
</dbReference>
<dbReference type="GO" id="GO:0050355">
    <property type="term" value="F:inorganic triphosphate phosphatase activity"/>
    <property type="evidence" value="ECO:0007669"/>
    <property type="project" value="InterPro"/>
</dbReference>
<dbReference type="PANTHER" id="PTHR39569">
    <property type="entry name" value="INORGANIC TRIPHOSPHATASE"/>
    <property type="match status" value="1"/>
</dbReference>
<comment type="caution">
    <text evidence="2">The sequence shown here is derived from an EMBL/GenBank/DDBJ whole genome shotgun (WGS) entry which is preliminary data.</text>
</comment>
<gene>
    <name evidence="2" type="ORF">DW099_04920</name>
</gene>
<sequence>MEIELKYLIDKDEIIEQIFQDPYLSKIKDKNSDEEIEMHAVYFDTEDRRLYREGMAFRVRKEGNKLVATLKWNGTSEDGMHKREEINVPVDDEEKLKMPDIHIFDQSEMCQVLSHVVGKRNLIPLMDIYFKRRQMRLDTGKSISELSVDLGQIVCNGKVAPISEMEIELYSGEEEDMKALGDDVAEKYGLIAENTSKFKRGLDLM</sequence>
<accession>A0A415E7Y2</accession>
<dbReference type="Proteomes" id="UP000284841">
    <property type="component" value="Unassembled WGS sequence"/>
</dbReference>
<dbReference type="GO" id="GO:0046872">
    <property type="term" value="F:metal ion binding"/>
    <property type="evidence" value="ECO:0007669"/>
    <property type="project" value="TreeGrafter"/>
</dbReference>
<evidence type="ECO:0000313" key="2">
    <source>
        <dbReference type="EMBL" id="RHJ89907.1"/>
    </source>
</evidence>
<feature type="domain" description="CYTH" evidence="1">
    <location>
        <begin position="1"/>
        <end position="205"/>
    </location>
</feature>
<organism evidence="2 3">
    <name type="scientific">Emergencia timonensis</name>
    <dbReference type="NCBI Taxonomy" id="1776384"/>
    <lineage>
        <taxon>Bacteria</taxon>
        <taxon>Bacillati</taxon>
        <taxon>Bacillota</taxon>
        <taxon>Clostridia</taxon>
        <taxon>Peptostreptococcales</taxon>
        <taxon>Anaerovoracaceae</taxon>
        <taxon>Emergencia</taxon>
    </lineage>
</organism>
<dbReference type="PANTHER" id="PTHR39569:SF1">
    <property type="entry name" value="INORGANIC TRIPHOSPHATASE"/>
    <property type="match status" value="1"/>
</dbReference>
<dbReference type="RefSeq" id="WP_067540938.1">
    <property type="nucleotide sequence ID" value="NZ_AP025567.1"/>
</dbReference>
<evidence type="ECO:0000313" key="3">
    <source>
        <dbReference type="Proteomes" id="UP000284841"/>
    </source>
</evidence>
<dbReference type="SMART" id="SM01118">
    <property type="entry name" value="CYTH"/>
    <property type="match status" value="1"/>
</dbReference>
<keyword evidence="3" id="KW-1185">Reference proteome</keyword>
<dbReference type="Gene3D" id="2.40.320.10">
    <property type="entry name" value="Hypothetical Protein Pfu-838710-001"/>
    <property type="match status" value="1"/>
</dbReference>